<protein>
    <submittedName>
        <fullName evidence="1">Uncharacterized protein</fullName>
    </submittedName>
</protein>
<sequence length="78" mass="8370">MENSATDLQPLEQFSSDSAIQPQVTWQLNALQEASGEKYLNHGSSLLADDNGATIPSAPLSQTATTEVDFLSLGFHFS</sequence>
<keyword evidence="2" id="KW-1185">Reference proteome</keyword>
<proteinExistence type="predicted"/>
<reference evidence="1" key="1">
    <citation type="submission" date="2018-11" db="EMBL/GenBank/DDBJ databases">
        <authorList>
            <person name="Grassa J C."/>
        </authorList>
    </citation>
    <scope>NUCLEOTIDE SEQUENCE [LARGE SCALE GENOMIC DNA]</scope>
</reference>
<dbReference type="EnsemblPlants" id="evm.model.09.547">
    <property type="protein sequence ID" value="cds.evm.model.09.547"/>
    <property type="gene ID" value="evm.TU.09.547"/>
</dbReference>
<dbReference type="Gramene" id="evm.model.09.547">
    <property type="protein sequence ID" value="cds.evm.model.09.547"/>
    <property type="gene ID" value="evm.TU.09.547"/>
</dbReference>
<accession>A0A803QGL3</accession>
<organism evidence="1 2">
    <name type="scientific">Cannabis sativa</name>
    <name type="common">Hemp</name>
    <name type="synonym">Marijuana</name>
    <dbReference type="NCBI Taxonomy" id="3483"/>
    <lineage>
        <taxon>Eukaryota</taxon>
        <taxon>Viridiplantae</taxon>
        <taxon>Streptophyta</taxon>
        <taxon>Embryophyta</taxon>
        <taxon>Tracheophyta</taxon>
        <taxon>Spermatophyta</taxon>
        <taxon>Magnoliopsida</taxon>
        <taxon>eudicotyledons</taxon>
        <taxon>Gunneridae</taxon>
        <taxon>Pentapetalae</taxon>
        <taxon>rosids</taxon>
        <taxon>fabids</taxon>
        <taxon>Rosales</taxon>
        <taxon>Cannabaceae</taxon>
        <taxon>Cannabis</taxon>
    </lineage>
</organism>
<evidence type="ECO:0000313" key="1">
    <source>
        <dbReference type="EnsemblPlants" id="cds.evm.model.09.547"/>
    </source>
</evidence>
<reference evidence="1" key="2">
    <citation type="submission" date="2021-03" db="UniProtKB">
        <authorList>
            <consortium name="EnsemblPlants"/>
        </authorList>
    </citation>
    <scope>IDENTIFICATION</scope>
</reference>
<dbReference type="EMBL" id="UZAU01000734">
    <property type="status" value="NOT_ANNOTATED_CDS"/>
    <property type="molecule type" value="Genomic_DNA"/>
</dbReference>
<evidence type="ECO:0000313" key="2">
    <source>
        <dbReference type="Proteomes" id="UP000596661"/>
    </source>
</evidence>
<dbReference type="Proteomes" id="UP000596661">
    <property type="component" value="Chromosome 9"/>
</dbReference>
<name>A0A803QGL3_CANSA</name>
<dbReference type="AlphaFoldDB" id="A0A803QGL3"/>